<sequence>NSTHTTSPPELNTLAGSSLGGYVRTLQILGGSQEQPIRTHTEQTTSPRVPPQ</sequence>
<gene>
    <name evidence="2" type="ORF">OKA104_LOCUS42303</name>
</gene>
<dbReference type="Proteomes" id="UP000663881">
    <property type="component" value="Unassembled WGS sequence"/>
</dbReference>
<evidence type="ECO:0000313" key="3">
    <source>
        <dbReference type="Proteomes" id="UP000663881"/>
    </source>
</evidence>
<feature type="region of interest" description="Disordered" evidence="1">
    <location>
        <begin position="30"/>
        <end position="52"/>
    </location>
</feature>
<comment type="caution">
    <text evidence="2">The sequence shown here is derived from an EMBL/GenBank/DDBJ whole genome shotgun (WGS) entry which is preliminary data.</text>
</comment>
<organism evidence="2 3">
    <name type="scientific">Adineta steineri</name>
    <dbReference type="NCBI Taxonomy" id="433720"/>
    <lineage>
        <taxon>Eukaryota</taxon>
        <taxon>Metazoa</taxon>
        <taxon>Spiralia</taxon>
        <taxon>Gnathifera</taxon>
        <taxon>Rotifera</taxon>
        <taxon>Eurotatoria</taxon>
        <taxon>Bdelloidea</taxon>
        <taxon>Adinetida</taxon>
        <taxon>Adinetidae</taxon>
        <taxon>Adineta</taxon>
    </lineage>
</organism>
<feature type="non-terminal residue" evidence="2">
    <location>
        <position position="1"/>
    </location>
</feature>
<evidence type="ECO:0000313" key="2">
    <source>
        <dbReference type="EMBL" id="CAF4226059.1"/>
    </source>
</evidence>
<proteinExistence type="predicted"/>
<reference evidence="2" key="1">
    <citation type="submission" date="2021-02" db="EMBL/GenBank/DDBJ databases">
        <authorList>
            <person name="Nowell W R."/>
        </authorList>
    </citation>
    <scope>NUCLEOTIDE SEQUENCE</scope>
</reference>
<evidence type="ECO:0000256" key="1">
    <source>
        <dbReference type="SAM" id="MobiDB-lite"/>
    </source>
</evidence>
<dbReference type="AlphaFoldDB" id="A0A820D3T3"/>
<accession>A0A820D3T3</accession>
<protein>
    <submittedName>
        <fullName evidence="2">Uncharacterized protein</fullName>
    </submittedName>
</protein>
<name>A0A820D3T3_9BILA</name>
<dbReference type="EMBL" id="CAJOAY010010731">
    <property type="protein sequence ID" value="CAF4226059.1"/>
    <property type="molecule type" value="Genomic_DNA"/>
</dbReference>